<evidence type="ECO:0000313" key="3">
    <source>
        <dbReference type="Proteomes" id="UP000275078"/>
    </source>
</evidence>
<gene>
    <name evidence="2" type="ORF">BJ508DRAFT_315474</name>
</gene>
<feature type="region of interest" description="Disordered" evidence="1">
    <location>
        <begin position="214"/>
        <end position="256"/>
    </location>
</feature>
<evidence type="ECO:0000256" key="1">
    <source>
        <dbReference type="SAM" id="MobiDB-lite"/>
    </source>
</evidence>
<proteinExistence type="predicted"/>
<dbReference type="EMBL" id="ML119915">
    <property type="protein sequence ID" value="RPA71594.1"/>
    <property type="molecule type" value="Genomic_DNA"/>
</dbReference>
<name>A0A3N4HPJ3_ASCIM</name>
<reference evidence="2 3" key="1">
    <citation type="journal article" date="2018" name="Nat. Ecol. Evol.">
        <title>Pezizomycetes genomes reveal the molecular basis of ectomycorrhizal truffle lifestyle.</title>
        <authorList>
            <person name="Murat C."/>
            <person name="Payen T."/>
            <person name="Noel B."/>
            <person name="Kuo A."/>
            <person name="Morin E."/>
            <person name="Chen J."/>
            <person name="Kohler A."/>
            <person name="Krizsan K."/>
            <person name="Balestrini R."/>
            <person name="Da Silva C."/>
            <person name="Montanini B."/>
            <person name="Hainaut M."/>
            <person name="Levati E."/>
            <person name="Barry K.W."/>
            <person name="Belfiori B."/>
            <person name="Cichocki N."/>
            <person name="Clum A."/>
            <person name="Dockter R.B."/>
            <person name="Fauchery L."/>
            <person name="Guy J."/>
            <person name="Iotti M."/>
            <person name="Le Tacon F."/>
            <person name="Lindquist E.A."/>
            <person name="Lipzen A."/>
            <person name="Malagnac F."/>
            <person name="Mello A."/>
            <person name="Molinier V."/>
            <person name="Miyauchi S."/>
            <person name="Poulain J."/>
            <person name="Riccioni C."/>
            <person name="Rubini A."/>
            <person name="Sitrit Y."/>
            <person name="Splivallo R."/>
            <person name="Traeger S."/>
            <person name="Wang M."/>
            <person name="Zifcakova L."/>
            <person name="Wipf D."/>
            <person name="Zambonelli A."/>
            <person name="Paolocci F."/>
            <person name="Nowrousian M."/>
            <person name="Ottonello S."/>
            <person name="Baldrian P."/>
            <person name="Spatafora J.W."/>
            <person name="Henrissat B."/>
            <person name="Nagy L.G."/>
            <person name="Aury J.M."/>
            <person name="Wincker P."/>
            <person name="Grigoriev I.V."/>
            <person name="Bonfante P."/>
            <person name="Martin F.M."/>
        </authorList>
    </citation>
    <scope>NUCLEOTIDE SEQUENCE [LARGE SCALE GENOMIC DNA]</scope>
    <source>
        <strain evidence="2 3">RN42</strain>
    </source>
</reference>
<sequence>MAKIDDITEQLKEYKRVSWQNNITIEQHMLEKILRAWIMPSITYGKHPDDDIEMLAFIAKARELPVNITVYDRSLTESIQLAPALQFWDIIGQQEKPQDLRSLNNVFCAAQARIGWHAAKRVTELGNVKRSAPVHNSQALYPSVEYSSSSTSDTENHNKRVKQSDTPSQHLPVQQSAPAQHTIVFPSIRTTDINFVGSTTNYFESTNNTQPLGTGHFSSHSISTNIHSTNSSNLHPSTLRPPQNSASPKAAPGNDTVGHKFVGTLVEQQQGSPDSIAADQSHGYFEQPQSLPQLGQNTAADSTGVVVPERSFCDMAKEYAGNYRGATSQPIGKGRYSVYSCTGVSCSHLRFTSLPTLLDHTKAVHGDSKPHTVAL</sequence>
<accession>A0A3N4HPJ3</accession>
<feature type="compositionally biased region" description="Low complexity" evidence="1">
    <location>
        <begin position="218"/>
        <end position="232"/>
    </location>
</feature>
<dbReference type="AlphaFoldDB" id="A0A3N4HPJ3"/>
<protein>
    <submittedName>
        <fullName evidence="2">Uncharacterized protein</fullName>
    </submittedName>
</protein>
<feature type="region of interest" description="Disordered" evidence="1">
    <location>
        <begin position="143"/>
        <end position="182"/>
    </location>
</feature>
<evidence type="ECO:0000313" key="2">
    <source>
        <dbReference type="EMBL" id="RPA71594.1"/>
    </source>
</evidence>
<keyword evidence="3" id="KW-1185">Reference proteome</keyword>
<dbReference type="Proteomes" id="UP000275078">
    <property type="component" value="Unassembled WGS sequence"/>
</dbReference>
<organism evidence="2 3">
    <name type="scientific">Ascobolus immersus RN42</name>
    <dbReference type="NCBI Taxonomy" id="1160509"/>
    <lineage>
        <taxon>Eukaryota</taxon>
        <taxon>Fungi</taxon>
        <taxon>Dikarya</taxon>
        <taxon>Ascomycota</taxon>
        <taxon>Pezizomycotina</taxon>
        <taxon>Pezizomycetes</taxon>
        <taxon>Pezizales</taxon>
        <taxon>Ascobolaceae</taxon>
        <taxon>Ascobolus</taxon>
    </lineage>
</organism>
<feature type="compositionally biased region" description="Polar residues" evidence="1">
    <location>
        <begin position="233"/>
        <end position="247"/>
    </location>
</feature>
<feature type="compositionally biased region" description="Polar residues" evidence="1">
    <location>
        <begin position="164"/>
        <end position="179"/>
    </location>
</feature>